<gene>
    <name evidence="2" type="ORF">L916_00943</name>
</gene>
<protein>
    <submittedName>
        <fullName evidence="2">Uncharacterized protein</fullName>
    </submittedName>
</protein>
<dbReference type="AlphaFoldDB" id="W2JT76"/>
<evidence type="ECO:0000256" key="1">
    <source>
        <dbReference type="SAM" id="MobiDB-lite"/>
    </source>
</evidence>
<evidence type="ECO:0000313" key="2">
    <source>
        <dbReference type="EMBL" id="ETL49594.1"/>
    </source>
</evidence>
<sequence length="76" mass="8195">MKVVLDWLTTESNYARPKGDDRSSGLTKRALCGITLGKLIHACIKHRKPACVQQDPEAGGKAGANMSLDISDIKNT</sequence>
<proteinExistence type="predicted"/>
<name>W2JT76_PHYNI</name>
<dbReference type="EMBL" id="KI670551">
    <property type="protein sequence ID" value="ETL49594.1"/>
    <property type="molecule type" value="Genomic_DNA"/>
</dbReference>
<reference evidence="2 3" key="1">
    <citation type="submission" date="2013-11" db="EMBL/GenBank/DDBJ databases">
        <title>The Genome Sequence of Phytophthora parasitica CJ05E6.</title>
        <authorList>
            <consortium name="The Broad Institute Genomics Platform"/>
            <person name="Russ C."/>
            <person name="Tyler B."/>
            <person name="Panabieres F."/>
            <person name="Shan W."/>
            <person name="Tripathy S."/>
            <person name="Grunwald N."/>
            <person name="Machado M."/>
            <person name="Johnson C.S."/>
            <person name="Arredondo F."/>
            <person name="Hong C."/>
            <person name="Coffey M."/>
            <person name="Young S.K."/>
            <person name="Zeng Q."/>
            <person name="Gargeya S."/>
            <person name="Fitzgerald M."/>
            <person name="Abouelleil A."/>
            <person name="Alvarado L."/>
            <person name="Chapman S.B."/>
            <person name="Gainer-Dewar J."/>
            <person name="Goldberg J."/>
            <person name="Griggs A."/>
            <person name="Gujja S."/>
            <person name="Hansen M."/>
            <person name="Howarth C."/>
            <person name="Imamovic A."/>
            <person name="Ireland A."/>
            <person name="Larimer J."/>
            <person name="McCowan C."/>
            <person name="Murphy C."/>
            <person name="Pearson M."/>
            <person name="Poon T.W."/>
            <person name="Priest M."/>
            <person name="Roberts A."/>
            <person name="Saif S."/>
            <person name="Shea T."/>
            <person name="Sykes S."/>
            <person name="Wortman J."/>
            <person name="Nusbaum C."/>
            <person name="Birren B."/>
        </authorList>
    </citation>
    <scope>NUCLEOTIDE SEQUENCE [LARGE SCALE GENOMIC DNA]</scope>
    <source>
        <strain evidence="2 3">CJ05E6</strain>
    </source>
</reference>
<feature type="non-terminal residue" evidence="2">
    <location>
        <position position="76"/>
    </location>
</feature>
<evidence type="ECO:0000313" key="3">
    <source>
        <dbReference type="Proteomes" id="UP000053864"/>
    </source>
</evidence>
<feature type="region of interest" description="Disordered" evidence="1">
    <location>
        <begin position="54"/>
        <end position="76"/>
    </location>
</feature>
<dbReference type="Proteomes" id="UP000053864">
    <property type="component" value="Unassembled WGS sequence"/>
</dbReference>
<accession>W2JT76</accession>
<organism evidence="2 3">
    <name type="scientific">Phytophthora nicotianae</name>
    <name type="common">Potato buckeye rot agent</name>
    <name type="synonym">Phytophthora parasitica</name>
    <dbReference type="NCBI Taxonomy" id="4792"/>
    <lineage>
        <taxon>Eukaryota</taxon>
        <taxon>Sar</taxon>
        <taxon>Stramenopiles</taxon>
        <taxon>Oomycota</taxon>
        <taxon>Peronosporomycetes</taxon>
        <taxon>Peronosporales</taxon>
        <taxon>Peronosporaceae</taxon>
        <taxon>Phytophthora</taxon>
    </lineage>
</organism>